<evidence type="ECO:0000313" key="5">
    <source>
        <dbReference type="EMBL" id="RCW37954.1"/>
    </source>
</evidence>
<gene>
    <name evidence="5" type="ORF">DET51_101297</name>
    <name evidence="4" type="ORF">DET64_101298</name>
</gene>
<dbReference type="InterPro" id="IPR011006">
    <property type="entry name" value="CheY-like_superfamily"/>
</dbReference>
<sequence>MKVLLAEDSASDRLILARLVSRLGHAVIEAEDGTEAVDLFRETQPDLVLLDALMPRMDGMEAARQIKALAGERLVPLIFLTSLSGAGDLARCLEAGGDDFLVKPYNRVILEAKINAFNRMRGLHQALSDQRDHIRRQNQQMLDEQRTARRVFDNIAHTGCLDAPNIRHHASPLSVFNGDVLFAAQRPGGGTLVFLGDFTGHGLPAAIGAMPVAEIFYGMAAKGFGAPDVLREINRKLRRILPVGMFCCGLMVEADFKHNSLRVWNGGLPDGWLLRAGGDRVAVPSRHLPLGVQEPDQFSASMTVLDAAPGDWLVMMTDGLPEAPNSGGESLGEEGVLSVLAGLEAGQEPFEALLARMQQHTGKPELADDLTLCCLQMVRAEAPEAMPDKIPESALTGPADWRCVYELREQTLADFNPLPLLLHICMEVPGLRSRSGEVYTLLSELYNNALEHGVLALSSEWKTSPGGFSRYYQERTRRLGNTDGHFIRFSLEHQPREGGGTLTVVCEDSGDGFDFTEYSDTVMQQQAASTGRYAGRGLEILRRMTRNLKVHGRGNRVEIVYDWWFPDAAIISGA</sequence>
<evidence type="ECO:0000256" key="2">
    <source>
        <dbReference type="PROSITE-ProRule" id="PRU00169"/>
    </source>
</evidence>
<feature type="modified residue" description="4-aspartylphosphate" evidence="2">
    <location>
        <position position="51"/>
    </location>
</feature>
<dbReference type="PROSITE" id="PS50110">
    <property type="entry name" value="RESPONSE_REGULATORY"/>
    <property type="match status" value="1"/>
</dbReference>
<dbReference type="EMBL" id="QPJB01000001">
    <property type="protein sequence ID" value="RCW37954.1"/>
    <property type="molecule type" value="Genomic_DNA"/>
</dbReference>
<dbReference type="InterPro" id="IPR001932">
    <property type="entry name" value="PPM-type_phosphatase-like_dom"/>
</dbReference>
<evidence type="ECO:0000313" key="4">
    <source>
        <dbReference type="EMBL" id="RBP77108.1"/>
    </source>
</evidence>
<organism evidence="5 6">
    <name type="scientific">Marinobacter nauticus</name>
    <name type="common">Marinobacter hydrocarbonoclasticus</name>
    <name type="synonym">Marinobacter aquaeolei</name>
    <dbReference type="NCBI Taxonomy" id="2743"/>
    <lineage>
        <taxon>Bacteria</taxon>
        <taxon>Pseudomonadati</taxon>
        <taxon>Pseudomonadota</taxon>
        <taxon>Gammaproteobacteria</taxon>
        <taxon>Pseudomonadales</taxon>
        <taxon>Marinobacteraceae</taxon>
        <taxon>Marinobacter</taxon>
    </lineage>
</organism>
<dbReference type="PANTHER" id="PTHR43156:SF2">
    <property type="entry name" value="STAGE II SPORULATION PROTEIN E"/>
    <property type="match status" value="1"/>
</dbReference>
<comment type="caution">
    <text evidence="5">The sequence shown here is derived from an EMBL/GenBank/DDBJ whole genome shotgun (WGS) entry which is preliminary data.</text>
</comment>
<dbReference type="Gene3D" id="3.40.50.2300">
    <property type="match status" value="1"/>
</dbReference>
<dbReference type="RefSeq" id="WP_113878969.1">
    <property type="nucleotide sequence ID" value="NZ_CAXEXJ010000010.1"/>
</dbReference>
<accession>A0A368VE57</accession>
<protein>
    <submittedName>
        <fullName evidence="5">Response regulator receiver domain-containing protein</fullName>
    </submittedName>
</protein>
<dbReference type="InterPro" id="IPR036890">
    <property type="entry name" value="HATPase_C_sf"/>
</dbReference>
<evidence type="ECO:0000313" key="6">
    <source>
        <dbReference type="Proteomes" id="UP000252795"/>
    </source>
</evidence>
<feature type="domain" description="Response regulatory" evidence="3">
    <location>
        <begin position="2"/>
        <end position="118"/>
    </location>
</feature>
<dbReference type="InterPro" id="IPR001789">
    <property type="entry name" value="Sig_transdc_resp-reg_receiver"/>
</dbReference>
<dbReference type="Pfam" id="PF07228">
    <property type="entry name" value="SpoIIE"/>
    <property type="match status" value="1"/>
</dbReference>
<dbReference type="Gene3D" id="3.60.40.10">
    <property type="entry name" value="PPM-type phosphatase domain"/>
    <property type="match status" value="1"/>
</dbReference>
<evidence type="ECO:0000256" key="1">
    <source>
        <dbReference type="ARBA" id="ARBA00022801"/>
    </source>
</evidence>
<evidence type="ECO:0000313" key="7">
    <source>
        <dbReference type="Proteomes" id="UP000253065"/>
    </source>
</evidence>
<dbReference type="SUPFAM" id="SSF52172">
    <property type="entry name" value="CheY-like"/>
    <property type="match status" value="1"/>
</dbReference>
<dbReference type="SMART" id="SM00331">
    <property type="entry name" value="PP2C_SIG"/>
    <property type="match status" value="1"/>
</dbReference>
<dbReference type="Pfam" id="PF00072">
    <property type="entry name" value="Response_reg"/>
    <property type="match status" value="1"/>
</dbReference>
<proteinExistence type="predicted"/>
<dbReference type="Proteomes" id="UP000252795">
    <property type="component" value="Unassembled WGS sequence"/>
</dbReference>
<dbReference type="Gene3D" id="3.30.565.10">
    <property type="entry name" value="Histidine kinase-like ATPase, C-terminal domain"/>
    <property type="match status" value="1"/>
</dbReference>
<keyword evidence="1" id="KW-0378">Hydrolase</keyword>
<dbReference type="GO" id="GO:0016791">
    <property type="term" value="F:phosphatase activity"/>
    <property type="evidence" value="ECO:0007669"/>
    <property type="project" value="TreeGrafter"/>
</dbReference>
<dbReference type="SMART" id="SM00448">
    <property type="entry name" value="REC"/>
    <property type="match status" value="1"/>
</dbReference>
<dbReference type="GO" id="GO:0000160">
    <property type="term" value="P:phosphorelay signal transduction system"/>
    <property type="evidence" value="ECO:0007669"/>
    <property type="project" value="InterPro"/>
</dbReference>
<keyword evidence="7" id="KW-1185">Reference proteome</keyword>
<dbReference type="InterPro" id="IPR036457">
    <property type="entry name" value="PPM-type-like_dom_sf"/>
</dbReference>
<dbReference type="InterPro" id="IPR052016">
    <property type="entry name" value="Bact_Sigma-Reg"/>
</dbReference>
<dbReference type="PANTHER" id="PTHR43156">
    <property type="entry name" value="STAGE II SPORULATION PROTEIN E-RELATED"/>
    <property type="match status" value="1"/>
</dbReference>
<dbReference type="EMBL" id="QNSA01000001">
    <property type="protein sequence ID" value="RBP77108.1"/>
    <property type="molecule type" value="Genomic_DNA"/>
</dbReference>
<reference evidence="5 6" key="1">
    <citation type="submission" date="2018-07" db="EMBL/GenBank/DDBJ databases">
        <title>Freshwater and sediment microbial communities from various areas in North America, analyzing microbe dynamics in response to fracking.</title>
        <authorList>
            <person name="Lamendella R."/>
        </authorList>
    </citation>
    <scope>NUCLEOTIDE SEQUENCE [LARGE SCALE GENOMIC DNA]</scope>
    <source>
        <strain evidence="5 6">114E</strain>
        <strain evidence="4 7">114E_o</strain>
    </source>
</reference>
<evidence type="ECO:0000259" key="3">
    <source>
        <dbReference type="PROSITE" id="PS50110"/>
    </source>
</evidence>
<dbReference type="AlphaFoldDB" id="A0A368VE57"/>
<keyword evidence="2" id="KW-0597">Phosphoprotein</keyword>
<name>A0A368VE57_MARNT</name>
<dbReference type="Proteomes" id="UP000253065">
    <property type="component" value="Unassembled WGS sequence"/>
</dbReference>